<dbReference type="RefSeq" id="WP_005603459.1">
    <property type="nucleotide sequence ID" value="NZ_GG663524.1"/>
</dbReference>
<reference evidence="1 2" key="1">
    <citation type="submission" date="2010-02" db="EMBL/GenBank/DDBJ databases">
        <authorList>
            <person name="Weinstock G."/>
            <person name="Sodergren E."/>
            <person name="Clifton S."/>
            <person name="Fulton L."/>
            <person name="Fulton B."/>
            <person name="Courtney L."/>
            <person name="Fronick C."/>
            <person name="Harrison M."/>
            <person name="Strong C."/>
            <person name="Farmer C."/>
            <person name="Delahaunty K."/>
            <person name="Markovic C."/>
            <person name="Hall O."/>
            <person name="Minx P."/>
            <person name="Tomlinson C."/>
            <person name="Mitreva M."/>
            <person name="Nelson J."/>
            <person name="Hou S."/>
            <person name="Wollam A."/>
            <person name="Pepin K.H."/>
            <person name="Johnson M."/>
            <person name="Bhonagiri V."/>
            <person name="Zhang X."/>
            <person name="Suruliraj S."/>
            <person name="Warren W."/>
            <person name="Chinwalla A."/>
            <person name="Mardis E.R."/>
            <person name="Wilson R.K."/>
        </authorList>
    </citation>
    <scope>NUCLEOTIDE SEQUENCE [LARGE SCALE GENOMIC DNA]</scope>
    <source>
        <strain evidence="1 2">DSM 2876</strain>
    </source>
</reference>
<sequence length="138" mass="15203">MKNVTVTINPTEIRTLSYTNNFTMKPGEKIALNVKSEAAIKPNTTNPVAALVAVKVEVTDPNQCIHMVIETITGVTVSTFIDDIEQYIKDNYMSVILMSANEKIRSVSALIGVPIRIPNPRFGISPMVEKDESDILPQ</sequence>
<name>D4S0T8_9FIRM</name>
<dbReference type="STRING" id="45851.BHV86_09270"/>
<evidence type="ECO:0000313" key="2">
    <source>
        <dbReference type="Proteomes" id="UP000006238"/>
    </source>
</evidence>
<dbReference type="AlphaFoldDB" id="D4S0T8"/>
<comment type="caution">
    <text evidence="1">The sequence shown here is derived from an EMBL/GenBank/DDBJ whole genome shotgun (WGS) entry which is preliminary data.</text>
</comment>
<dbReference type="EMBL" id="ABWN01000030">
    <property type="protein sequence ID" value="EFF68436.1"/>
    <property type="molecule type" value="Genomic_DNA"/>
</dbReference>
<dbReference type="HOGENOM" id="CLU_1851410_0_0_9"/>
<dbReference type="GeneID" id="98918069"/>
<organism evidence="1 2">
    <name type="scientific">Eshraghiella crossota DSM 2876</name>
    <dbReference type="NCBI Taxonomy" id="511680"/>
    <lineage>
        <taxon>Bacteria</taxon>
        <taxon>Bacillati</taxon>
        <taxon>Bacillota</taxon>
        <taxon>Clostridia</taxon>
        <taxon>Lachnospirales</taxon>
        <taxon>Lachnospiraceae</taxon>
        <taxon>Eshraghiella</taxon>
    </lineage>
</organism>
<proteinExistence type="predicted"/>
<keyword evidence="2" id="KW-1185">Reference proteome</keyword>
<accession>D4S0T8</accession>
<gene>
    <name evidence="1" type="ORF">BUTYVIB_01708</name>
</gene>
<evidence type="ECO:0000313" key="1">
    <source>
        <dbReference type="EMBL" id="EFF68436.1"/>
    </source>
</evidence>
<dbReference type="Proteomes" id="UP000006238">
    <property type="component" value="Unassembled WGS sequence"/>
</dbReference>
<protein>
    <submittedName>
        <fullName evidence="1">Uncharacterized protein</fullName>
    </submittedName>
</protein>